<organism evidence="1 2">
    <name type="scientific">Edaphobacter modestus</name>
    <dbReference type="NCBI Taxonomy" id="388466"/>
    <lineage>
        <taxon>Bacteria</taxon>
        <taxon>Pseudomonadati</taxon>
        <taxon>Acidobacteriota</taxon>
        <taxon>Terriglobia</taxon>
        <taxon>Terriglobales</taxon>
        <taxon>Acidobacteriaceae</taxon>
        <taxon>Edaphobacter</taxon>
    </lineage>
</organism>
<keyword evidence="2" id="KW-1185">Reference proteome</keyword>
<dbReference type="OrthoDB" id="9846950at2"/>
<dbReference type="SUPFAM" id="SSF101898">
    <property type="entry name" value="NHL repeat"/>
    <property type="match status" value="1"/>
</dbReference>
<comment type="caution">
    <text evidence="1">The sequence shown here is derived from an EMBL/GenBank/DDBJ whole genome shotgun (WGS) entry which is preliminary data.</text>
</comment>
<evidence type="ECO:0000313" key="1">
    <source>
        <dbReference type="EMBL" id="RZU29028.1"/>
    </source>
</evidence>
<dbReference type="Proteomes" id="UP000292958">
    <property type="component" value="Unassembled WGS sequence"/>
</dbReference>
<accession>A0A4Q7XY49</accession>
<reference evidence="1 2" key="1">
    <citation type="submission" date="2019-02" db="EMBL/GenBank/DDBJ databases">
        <title>Genomic Encyclopedia of Archaeal and Bacterial Type Strains, Phase II (KMG-II): from individual species to whole genera.</title>
        <authorList>
            <person name="Goeker M."/>
        </authorList>
    </citation>
    <scope>NUCLEOTIDE SEQUENCE [LARGE SCALE GENOMIC DNA]</scope>
    <source>
        <strain evidence="1 2">DSM 18101</strain>
    </source>
</reference>
<sequence length="324" mass="35546">MKAAILFCFLGYLVCIGSEVSAQRVSSQVPPTAPLSVRGTYPIAAPSFSFSGAQCDSQGNVYFDVTGSTYSKQIILRVSSDGSDVTPIELPGTLGANGEWHYYVASNGDLFVLFSEEHKHVLLHYTPSGGNMAQTSLQLPGFFHVDSFAVMSNGRSMFTGSIEQADNSGLPFIFFLDSSGKPIKSNQQGNKFRYLDRRGDQIMVGPQDVFIEASNSRLQFYDGNGILQRTERIVKPSADSVESGAQLSDKRIAVRFERPMIQNETTFPVESIWLLLDSSSYGDPKFFRMPSSLAAAPGLCYIGQEKFRYYIVQNGKPALVDVSP</sequence>
<name>A0A4Q7XY49_9BACT</name>
<protein>
    <submittedName>
        <fullName evidence="1">Uncharacterized protein</fullName>
    </submittedName>
</protein>
<dbReference type="AlphaFoldDB" id="A0A4Q7XY49"/>
<dbReference type="EMBL" id="SHKW01000008">
    <property type="protein sequence ID" value="RZU29028.1"/>
    <property type="molecule type" value="Genomic_DNA"/>
</dbReference>
<proteinExistence type="predicted"/>
<evidence type="ECO:0000313" key="2">
    <source>
        <dbReference type="Proteomes" id="UP000292958"/>
    </source>
</evidence>
<gene>
    <name evidence="1" type="ORF">BDD14_6622</name>
</gene>
<dbReference type="RefSeq" id="WP_130425474.1">
    <property type="nucleotide sequence ID" value="NZ_SHKW01000008.1"/>
</dbReference>